<dbReference type="EMBL" id="JACRSQ010000010">
    <property type="protein sequence ID" value="MBC8543501.1"/>
    <property type="molecule type" value="Genomic_DNA"/>
</dbReference>
<feature type="transmembrane region" description="Helical" evidence="8">
    <location>
        <begin position="295"/>
        <end position="313"/>
    </location>
</feature>
<dbReference type="PANTHER" id="PTHR21716:SF53">
    <property type="entry name" value="PERMEASE PERM-RELATED"/>
    <property type="match status" value="1"/>
</dbReference>
<keyword evidence="6 8" id="KW-1133">Transmembrane helix</keyword>
<feature type="transmembrane region" description="Helical" evidence="8">
    <location>
        <begin position="204"/>
        <end position="227"/>
    </location>
</feature>
<dbReference type="GO" id="GO:0055085">
    <property type="term" value="P:transmembrane transport"/>
    <property type="evidence" value="ECO:0007669"/>
    <property type="project" value="TreeGrafter"/>
</dbReference>
<gene>
    <name evidence="9" type="ORF">H8730_08090</name>
</gene>
<dbReference type="GO" id="GO:0005886">
    <property type="term" value="C:plasma membrane"/>
    <property type="evidence" value="ECO:0007669"/>
    <property type="project" value="UniProtKB-SubCell"/>
</dbReference>
<evidence type="ECO:0000256" key="3">
    <source>
        <dbReference type="ARBA" id="ARBA00022448"/>
    </source>
</evidence>
<organism evidence="9 10">
    <name type="scientific">Bianquea renquensis</name>
    <dbReference type="NCBI Taxonomy" id="2763661"/>
    <lineage>
        <taxon>Bacteria</taxon>
        <taxon>Bacillati</taxon>
        <taxon>Bacillota</taxon>
        <taxon>Clostridia</taxon>
        <taxon>Eubacteriales</taxon>
        <taxon>Bianqueaceae</taxon>
        <taxon>Bianquea</taxon>
    </lineage>
</organism>
<feature type="transmembrane region" description="Helical" evidence="8">
    <location>
        <begin position="54"/>
        <end position="82"/>
    </location>
</feature>
<evidence type="ECO:0000256" key="1">
    <source>
        <dbReference type="ARBA" id="ARBA00004651"/>
    </source>
</evidence>
<keyword evidence="7 8" id="KW-0472">Membrane</keyword>
<keyword evidence="3" id="KW-0813">Transport</keyword>
<dbReference type="Pfam" id="PF01594">
    <property type="entry name" value="AI-2E_transport"/>
    <property type="match status" value="1"/>
</dbReference>
<evidence type="ECO:0000256" key="5">
    <source>
        <dbReference type="ARBA" id="ARBA00022692"/>
    </source>
</evidence>
<reference evidence="9" key="1">
    <citation type="submission" date="2020-08" db="EMBL/GenBank/DDBJ databases">
        <title>Genome public.</title>
        <authorList>
            <person name="Liu C."/>
            <person name="Sun Q."/>
        </authorList>
    </citation>
    <scope>NUCLEOTIDE SEQUENCE</scope>
    <source>
        <strain evidence="9">NSJ-32</strain>
    </source>
</reference>
<evidence type="ECO:0000313" key="9">
    <source>
        <dbReference type="EMBL" id="MBC8543501.1"/>
    </source>
</evidence>
<feature type="transmembrane region" description="Helical" evidence="8">
    <location>
        <begin position="320"/>
        <end position="343"/>
    </location>
</feature>
<dbReference type="RefSeq" id="WP_177720037.1">
    <property type="nucleotide sequence ID" value="NZ_JACRSQ010000010.1"/>
</dbReference>
<feature type="transmembrane region" description="Helical" evidence="8">
    <location>
        <begin position="363"/>
        <end position="394"/>
    </location>
</feature>
<name>A0A926I1Y4_9FIRM</name>
<feature type="transmembrane region" description="Helical" evidence="8">
    <location>
        <begin position="12"/>
        <end position="34"/>
    </location>
</feature>
<accession>A0A926I1Y4</accession>
<dbReference type="PANTHER" id="PTHR21716">
    <property type="entry name" value="TRANSMEMBRANE PROTEIN"/>
    <property type="match status" value="1"/>
</dbReference>
<feature type="transmembrane region" description="Helical" evidence="8">
    <location>
        <begin position="267"/>
        <end position="289"/>
    </location>
</feature>
<comment type="caution">
    <text evidence="9">The sequence shown here is derived from an EMBL/GenBank/DDBJ whole genome shotgun (WGS) entry which is preliminary data.</text>
</comment>
<evidence type="ECO:0000256" key="8">
    <source>
        <dbReference type="SAM" id="Phobius"/>
    </source>
</evidence>
<keyword evidence="10" id="KW-1185">Reference proteome</keyword>
<feature type="transmembrane region" description="Helical" evidence="8">
    <location>
        <begin position="103"/>
        <end position="129"/>
    </location>
</feature>
<comment type="subcellular location">
    <subcellularLocation>
        <location evidence="1">Cell membrane</location>
        <topology evidence="1">Multi-pass membrane protein</topology>
    </subcellularLocation>
</comment>
<dbReference type="Proteomes" id="UP000657006">
    <property type="component" value="Unassembled WGS sequence"/>
</dbReference>
<evidence type="ECO:0000256" key="7">
    <source>
        <dbReference type="ARBA" id="ARBA00023136"/>
    </source>
</evidence>
<keyword evidence="5 8" id="KW-0812">Transmembrane</keyword>
<proteinExistence type="inferred from homology"/>
<dbReference type="AlphaFoldDB" id="A0A926I1Y4"/>
<evidence type="ECO:0000313" key="10">
    <source>
        <dbReference type="Proteomes" id="UP000657006"/>
    </source>
</evidence>
<sequence length="432" mass="48773">MNKQEFRRKSLRYLPLFILVLICIAFAIIFNKFVHETHAATNYAGTILKLLSPFIIGLAITFFLTPAVRLLETGFAKLLAWLKRQKKLRLPARFVQSNKTHRGLFRVLSMTITYIVIFGLLVLILVYVIPQLGASINSLFVLLSNSVTDLVKWIKETAENWDSTPLSSYIKAEDIANYATTQLSTALNVVQDMIRNFVPLLYQVAFRFANGFINFVVGVIISIYLIYNRESAIRSLKRMTYAIFKKSAAQRIISISSESMEIFRRFFIGKAVDSLIIGLLCFIFMRIFRMPYAELISFIVGITNMIPYFGPFIGAIPSALIIFMTSPMAAIGFAVMIVILQQFDGNVLGPAILGGSLGLKPFWIIFAVIIGGGMFGVVGMLLGVPIFTVLYTLVNRFILSRLHKKGIQSSNDLDALEQERLLREQSEQRERE</sequence>
<evidence type="ECO:0000256" key="4">
    <source>
        <dbReference type="ARBA" id="ARBA00022475"/>
    </source>
</evidence>
<protein>
    <submittedName>
        <fullName evidence="9">AI-2E family transporter</fullName>
    </submittedName>
</protein>
<evidence type="ECO:0000256" key="2">
    <source>
        <dbReference type="ARBA" id="ARBA00009773"/>
    </source>
</evidence>
<dbReference type="InterPro" id="IPR002549">
    <property type="entry name" value="AI-2E-like"/>
</dbReference>
<keyword evidence="4" id="KW-1003">Cell membrane</keyword>
<comment type="similarity">
    <text evidence="2">Belongs to the autoinducer-2 exporter (AI-2E) (TC 2.A.86) family.</text>
</comment>
<evidence type="ECO:0000256" key="6">
    <source>
        <dbReference type="ARBA" id="ARBA00022989"/>
    </source>
</evidence>